<keyword evidence="9" id="KW-1185">Reference proteome</keyword>
<dbReference type="Gene3D" id="3.20.20.190">
    <property type="entry name" value="Phosphatidylinositol (PI) phosphodiesterase"/>
    <property type="match status" value="1"/>
</dbReference>
<dbReference type="PANTHER" id="PTHR43620:SF7">
    <property type="entry name" value="GLYCEROPHOSPHODIESTER PHOSPHODIESTERASE GDPD5-RELATED"/>
    <property type="match status" value="1"/>
</dbReference>
<dbReference type="OrthoDB" id="9758957at2"/>
<comment type="caution">
    <text evidence="8">The sequence shown here is derived from an EMBL/GenBank/DDBJ whole genome shotgun (WGS) entry which is preliminary data.</text>
</comment>
<dbReference type="GO" id="GO:0006071">
    <property type="term" value="P:glycerol metabolic process"/>
    <property type="evidence" value="ECO:0007669"/>
    <property type="project" value="UniProtKB-KW"/>
</dbReference>
<evidence type="ECO:0000256" key="1">
    <source>
        <dbReference type="ARBA" id="ARBA00007277"/>
    </source>
</evidence>
<dbReference type="RefSeq" id="WP_136423842.1">
    <property type="nucleotide sequence ID" value="NZ_OZ241748.1"/>
</dbReference>
<dbReference type="SUPFAM" id="SSF51695">
    <property type="entry name" value="PLC-like phosphodiesterases"/>
    <property type="match status" value="1"/>
</dbReference>
<proteinExistence type="inferred from homology"/>
<gene>
    <name evidence="8" type="ORF">E6C70_07355</name>
</gene>
<reference evidence="8 9" key="1">
    <citation type="submission" date="2019-04" db="EMBL/GenBank/DDBJ databases">
        <authorList>
            <person name="Jiang L."/>
        </authorList>
    </citation>
    <scope>NUCLEOTIDE SEQUENCE [LARGE SCALE GENOMIC DNA]</scope>
    <source>
        <strain evidence="8 9">YIM 131861</strain>
    </source>
</reference>
<keyword evidence="4" id="KW-0319">Glycerol metabolism</keyword>
<keyword evidence="5" id="KW-0378">Hydrolase</keyword>
<dbReference type="Proteomes" id="UP000307380">
    <property type="component" value="Unassembled WGS sequence"/>
</dbReference>
<dbReference type="EMBL" id="SSSN01000004">
    <property type="protein sequence ID" value="THG34632.1"/>
    <property type="molecule type" value="Genomic_DNA"/>
</dbReference>
<feature type="domain" description="GP-PDE" evidence="7">
    <location>
        <begin position="7"/>
        <end position="332"/>
    </location>
</feature>
<evidence type="ECO:0000256" key="4">
    <source>
        <dbReference type="ARBA" id="ARBA00022798"/>
    </source>
</evidence>
<evidence type="ECO:0000313" key="8">
    <source>
        <dbReference type="EMBL" id="THG34632.1"/>
    </source>
</evidence>
<dbReference type="Pfam" id="PF03009">
    <property type="entry name" value="GDPD"/>
    <property type="match status" value="1"/>
</dbReference>
<dbReference type="GO" id="GO:0006629">
    <property type="term" value="P:lipid metabolic process"/>
    <property type="evidence" value="ECO:0007669"/>
    <property type="project" value="InterPro"/>
</dbReference>
<evidence type="ECO:0000256" key="5">
    <source>
        <dbReference type="ARBA" id="ARBA00022801"/>
    </source>
</evidence>
<dbReference type="EC" id="3.1.4.46" evidence="2"/>
<evidence type="ECO:0000256" key="2">
    <source>
        <dbReference type="ARBA" id="ARBA00012247"/>
    </source>
</evidence>
<dbReference type="InterPro" id="IPR030395">
    <property type="entry name" value="GP_PDE_dom"/>
</dbReference>
<sequence length="337" mass="36656">MVGRPHPLIIGHRGASGYRPEHTASAYQLAFAMGADAVEPDIVATRDGVLVIRHENEISGTTDVSAHPEFADRRTAKTVDGKRLHGWFTEDFTWAELSTLRARERIPKLRPSNAGFDDRLPLLRLRDLFALVDAEDAGRSIGMVAEIKHATYFDSIGLPLADLFAAELAAAGWATDDERLTIESFELTVLDQLREHGVGAPRVFLIEKAGSPADAVAASGSKAPKYADFLTETGLRNLGARVQGVSVDKAMLLRQDAAGGPSGFALVEQAHGHDLRVFTWTLRPENHFLSAPFRSGVRAADFGAWEEEWNLILSTGVDGVFTDHPDLAVLARDGRSD</sequence>
<protein>
    <recommendedName>
        <fullName evidence="2">glycerophosphodiester phosphodiesterase</fullName>
        <ecNumber evidence="2">3.1.4.46</ecNumber>
    </recommendedName>
</protein>
<keyword evidence="3" id="KW-0732">Signal</keyword>
<dbReference type="PROSITE" id="PS51704">
    <property type="entry name" value="GP_PDE"/>
    <property type="match status" value="1"/>
</dbReference>
<evidence type="ECO:0000256" key="3">
    <source>
        <dbReference type="ARBA" id="ARBA00022729"/>
    </source>
</evidence>
<evidence type="ECO:0000313" key="9">
    <source>
        <dbReference type="Proteomes" id="UP000307380"/>
    </source>
</evidence>
<dbReference type="GO" id="GO:0008889">
    <property type="term" value="F:glycerophosphodiester phosphodiesterase activity"/>
    <property type="evidence" value="ECO:0007669"/>
    <property type="project" value="UniProtKB-EC"/>
</dbReference>
<evidence type="ECO:0000259" key="7">
    <source>
        <dbReference type="PROSITE" id="PS51704"/>
    </source>
</evidence>
<name>A0A4S4FWY7_9MICO</name>
<organism evidence="8 9">
    <name type="scientific">Orlajensenia flava</name>
    <dbReference type="NCBI Taxonomy" id="2565934"/>
    <lineage>
        <taxon>Bacteria</taxon>
        <taxon>Bacillati</taxon>
        <taxon>Actinomycetota</taxon>
        <taxon>Actinomycetes</taxon>
        <taxon>Micrococcales</taxon>
        <taxon>Microbacteriaceae</taxon>
        <taxon>Orlajensenia</taxon>
    </lineage>
</organism>
<comment type="similarity">
    <text evidence="1">Belongs to the glycerophosphoryl diester phosphodiesterase family.</text>
</comment>
<comment type="catalytic activity">
    <reaction evidence="6">
        <text>a sn-glycero-3-phosphodiester + H2O = an alcohol + sn-glycerol 3-phosphate + H(+)</text>
        <dbReference type="Rhea" id="RHEA:12969"/>
        <dbReference type="ChEBI" id="CHEBI:15377"/>
        <dbReference type="ChEBI" id="CHEBI:15378"/>
        <dbReference type="ChEBI" id="CHEBI:30879"/>
        <dbReference type="ChEBI" id="CHEBI:57597"/>
        <dbReference type="ChEBI" id="CHEBI:83408"/>
        <dbReference type="EC" id="3.1.4.46"/>
    </reaction>
</comment>
<dbReference type="InterPro" id="IPR017946">
    <property type="entry name" value="PLC-like_Pdiesterase_TIM-brl"/>
</dbReference>
<dbReference type="PANTHER" id="PTHR43620">
    <property type="entry name" value="GLYCEROPHOSPHORYL DIESTER PHOSPHODIESTERASE"/>
    <property type="match status" value="1"/>
</dbReference>
<accession>A0A4S4FWY7</accession>
<dbReference type="GO" id="GO:0042597">
    <property type="term" value="C:periplasmic space"/>
    <property type="evidence" value="ECO:0007669"/>
    <property type="project" value="TreeGrafter"/>
</dbReference>
<evidence type="ECO:0000256" key="6">
    <source>
        <dbReference type="ARBA" id="ARBA00047512"/>
    </source>
</evidence>
<dbReference type="AlphaFoldDB" id="A0A4S4FWY7"/>